<sequence>MIIAKYFWDLKEQALEEAGRILKNPKHPKFSQRMVTFLSRCDKPKELFSVIPKKKFVEVWPQVRTYWVKRIRHSDFRDWWETIYEQVLQQEQQKQKKPKGETAVFFHKFGRVIKEARIGKGLSQKQVALAVRMKQPDISGIEEGKKNITLFTMIRLCKILGIKKIDIS</sequence>
<dbReference type="EMBL" id="PETL01000164">
    <property type="protein sequence ID" value="PIV64209.1"/>
    <property type="molecule type" value="Genomic_DNA"/>
</dbReference>
<feature type="domain" description="HTH cro/C1-type" evidence="1">
    <location>
        <begin position="113"/>
        <end position="167"/>
    </location>
</feature>
<reference evidence="3" key="1">
    <citation type="submission" date="2017-09" db="EMBL/GenBank/DDBJ databases">
        <title>Depth-based differentiation of microbial function through sediment-hosted aquifers and enrichment of novel symbionts in the deep terrestrial subsurface.</title>
        <authorList>
            <person name="Probst A.J."/>
            <person name="Ladd B."/>
            <person name="Jarett J.K."/>
            <person name="Geller-Mcgrath D.E."/>
            <person name="Sieber C.M.K."/>
            <person name="Emerson J.B."/>
            <person name="Anantharaman K."/>
            <person name="Thomas B.C."/>
            <person name="Malmstrom R."/>
            <person name="Stieglmeier M."/>
            <person name="Klingl A."/>
            <person name="Woyke T."/>
            <person name="Ryan C.M."/>
            <person name="Banfield J.F."/>
        </authorList>
    </citation>
    <scope>NUCLEOTIDE SEQUENCE [LARGE SCALE GENOMIC DNA]</scope>
</reference>
<comment type="caution">
    <text evidence="2">The sequence shown here is derived from an EMBL/GenBank/DDBJ whole genome shotgun (WGS) entry which is preliminary data.</text>
</comment>
<dbReference type="Pfam" id="PF01381">
    <property type="entry name" value="HTH_3"/>
    <property type="match status" value="1"/>
</dbReference>
<evidence type="ECO:0000313" key="2">
    <source>
        <dbReference type="EMBL" id="PIV64209.1"/>
    </source>
</evidence>
<name>A0A2M7E906_9BACT</name>
<dbReference type="Proteomes" id="UP000228886">
    <property type="component" value="Unassembled WGS sequence"/>
</dbReference>
<dbReference type="PROSITE" id="PS50943">
    <property type="entry name" value="HTH_CROC1"/>
    <property type="match status" value="1"/>
</dbReference>
<dbReference type="SUPFAM" id="SSF47413">
    <property type="entry name" value="lambda repressor-like DNA-binding domains"/>
    <property type="match status" value="1"/>
</dbReference>
<evidence type="ECO:0000313" key="3">
    <source>
        <dbReference type="Proteomes" id="UP000228886"/>
    </source>
</evidence>
<dbReference type="GO" id="GO:0003677">
    <property type="term" value="F:DNA binding"/>
    <property type="evidence" value="ECO:0007669"/>
    <property type="project" value="InterPro"/>
</dbReference>
<dbReference type="CDD" id="cd00093">
    <property type="entry name" value="HTH_XRE"/>
    <property type="match status" value="1"/>
</dbReference>
<accession>A0A2M7E906</accession>
<organism evidence="2 3">
    <name type="scientific">bacterium (Candidatus Ratteibacteria) CG01_land_8_20_14_3_00_40_19</name>
    <dbReference type="NCBI Taxonomy" id="2014290"/>
    <lineage>
        <taxon>Bacteria</taxon>
        <taxon>Candidatus Ratteibacteria</taxon>
    </lineage>
</organism>
<dbReference type="InterPro" id="IPR001387">
    <property type="entry name" value="Cro/C1-type_HTH"/>
</dbReference>
<protein>
    <recommendedName>
        <fullName evidence="1">HTH cro/C1-type domain-containing protein</fullName>
    </recommendedName>
</protein>
<dbReference type="InterPro" id="IPR010982">
    <property type="entry name" value="Lambda_DNA-bd_dom_sf"/>
</dbReference>
<evidence type="ECO:0000259" key="1">
    <source>
        <dbReference type="PROSITE" id="PS50943"/>
    </source>
</evidence>
<dbReference type="AlphaFoldDB" id="A0A2M7E906"/>
<gene>
    <name evidence="2" type="ORF">COS11_03365</name>
</gene>
<dbReference type="Gene3D" id="1.10.260.40">
    <property type="entry name" value="lambda repressor-like DNA-binding domains"/>
    <property type="match status" value="1"/>
</dbReference>
<proteinExistence type="predicted"/>
<dbReference type="SMART" id="SM00530">
    <property type="entry name" value="HTH_XRE"/>
    <property type="match status" value="1"/>
</dbReference>